<dbReference type="EMBL" id="AAGYLR010000009">
    <property type="protein sequence ID" value="EBT3542609.1"/>
    <property type="molecule type" value="Genomic_DNA"/>
</dbReference>
<dbReference type="GO" id="GO:0051259">
    <property type="term" value="P:protein complex oligomerization"/>
    <property type="evidence" value="ECO:0007669"/>
    <property type="project" value="InterPro"/>
</dbReference>
<organism evidence="3">
    <name type="scientific">Salmonella enterica</name>
    <name type="common">Salmonella choleraesuis</name>
    <dbReference type="NCBI Taxonomy" id="28901"/>
    <lineage>
        <taxon>Bacteria</taxon>
        <taxon>Pseudomonadati</taxon>
        <taxon>Pseudomonadota</taxon>
        <taxon>Gammaproteobacteria</taxon>
        <taxon>Enterobacterales</taxon>
        <taxon>Enterobacteriaceae</taxon>
        <taxon>Salmonella</taxon>
    </lineage>
</organism>
<dbReference type="AlphaFoldDB" id="A0A5V1WNR9"/>
<dbReference type="Gene3D" id="1.10.260.40">
    <property type="entry name" value="lambda repressor-like DNA-binding domains"/>
    <property type="match status" value="1"/>
</dbReference>
<name>A0A5V1WNR9_SALER</name>
<gene>
    <name evidence="3" type="ORF">CJA21_06565</name>
</gene>
<feature type="domain" description="Bacteriophage CI repressor N-terminal" evidence="1">
    <location>
        <begin position="20"/>
        <end position="83"/>
    </location>
</feature>
<reference evidence="3" key="1">
    <citation type="submission" date="2018-07" db="EMBL/GenBank/DDBJ databases">
        <authorList>
            <consortium name="GenomeTrakr network: Whole genome sequencing for foodborne pathogen traceback"/>
        </authorList>
    </citation>
    <scope>NUCLEOTIDE SEQUENCE</scope>
    <source>
        <strain evidence="3">CFSAN067305</strain>
    </source>
</reference>
<accession>A0A5V1WNR9</accession>
<evidence type="ECO:0000259" key="1">
    <source>
        <dbReference type="Pfam" id="PF07022"/>
    </source>
</evidence>
<dbReference type="Gene3D" id="2.10.109.10">
    <property type="entry name" value="Umud Fragment, subunit A"/>
    <property type="match status" value="1"/>
</dbReference>
<feature type="non-terminal residue" evidence="3">
    <location>
        <position position="188"/>
    </location>
</feature>
<protein>
    <submittedName>
        <fullName evidence="3">Phage repressor protein</fullName>
    </submittedName>
</protein>
<proteinExistence type="predicted"/>
<evidence type="ECO:0000259" key="2">
    <source>
        <dbReference type="Pfam" id="PF16452"/>
    </source>
</evidence>
<evidence type="ECO:0000313" key="3">
    <source>
        <dbReference type="EMBL" id="EBT3542609.1"/>
    </source>
</evidence>
<feature type="domain" description="Bacteriophage CI repressor C-terminal" evidence="2">
    <location>
        <begin position="95"/>
        <end position="188"/>
    </location>
</feature>
<comment type="caution">
    <text evidence="3">The sequence shown here is derived from an EMBL/GenBank/DDBJ whole genome shotgun (WGS) entry which is preliminary data.</text>
</comment>
<dbReference type="GO" id="GO:0003677">
    <property type="term" value="F:DNA binding"/>
    <property type="evidence" value="ECO:0007669"/>
    <property type="project" value="InterPro"/>
</dbReference>
<dbReference type="GO" id="GO:0045892">
    <property type="term" value="P:negative regulation of DNA-templated transcription"/>
    <property type="evidence" value="ECO:0007669"/>
    <property type="project" value="InterPro"/>
</dbReference>
<dbReference type="InterPro" id="IPR032499">
    <property type="entry name" value="Phage_CI_C"/>
</dbReference>
<sequence>MSTSKYPSEIKINPNQGGKAAIERLVEAYGFTTRQALADHLGVSKSTLANRYMRDTFPADWIIQCALDTGVSLRWLSTSESPMRVDAKTQIISFSKQKLSGGKLHENGYLLFDLTLLPKDLDEISAIETDDATYLVKHNLNEINDGLWLISIDGIHSVRELIRLPNNRIMLESTSSKLECNINDISII</sequence>
<dbReference type="Pfam" id="PF16452">
    <property type="entry name" value="Phage_CI_C"/>
    <property type="match status" value="1"/>
</dbReference>
<dbReference type="Pfam" id="PF07022">
    <property type="entry name" value="Phage_CI_repr"/>
    <property type="match status" value="1"/>
</dbReference>
<dbReference type="InterPro" id="IPR010982">
    <property type="entry name" value="Lambda_DNA-bd_dom_sf"/>
</dbReference>
<dbReference type="InterPro" id="IPR010744">
    <property type="entry name" value="Phage_CI_N"/>
</dbReference>